<dbReference type="Proteomes" id="UP000264217">
    <property type="component" value="Unassembled WGS sequence"/>
</dbReference>
<evidence type="ECO:0000259" key="4">
    <source>
        <dbReference type="Pfam" id="PF03632"/>
    </source>
</evidence>
<dbReference type="Pfam" id="PF03632">
    <property type="entry name" value="Glyco_hydro_65m"/>
    <property type="match status" value="1"/>
</dbReference>
<dbReference type="Gene3D" id="2.60.420.10">
    <property type="entry name" value="Maltose phosphorylase, domain 3"/>
    <property type="match status" value="1"/>
</dbReference>
<dbReference type="GO" id="GO:0030246">
    <property type="term" value="F:carbohydrate binding"/>
    <property type="evidence" value="ECO:0007669"/>
    <property type="project" value="InterPro"/>
</dbReference>
<feature type="binding site" evidence="3">
    <location>
        <begin position="601"/>
        <end position="602"/>
    </location>
    <ligand>
        <name>substrate</name>
    </ligand>
</feature>
<dbReference type="EMBL" id="QWDC01000003">
    <property type="protein sequence ID" value="RFZ90677.1"/>
    <property type="molecule type" value="Genomic_DNA"/>
</dbReference>
<dbReference type="Pfam" id="PF03636">
    <property type="entry name" value="Glyco_hydro_65N"/>
    <property type="match status" value="1"/>
</dbReference>
<dbReference type="Gene3D" id="2.70.98.40">
    <property type="entry name" value="Glycoside hydrolase, family 65, N-terminal domain"/>
    <property type="match status" value="1"/>
</dbReference>
<reference evidence="7 8" key="1">
    <citation type="submission" date="2018-08" db="EMBL/GenBank/DDBJ databases">
        <title>Mucilaginibacter sp. MYSH2.</title>
        <authorList>
            <person name="Seo T."/>
        </authorList>
    </citation>
    <scope>NUCLEOTIDE SEQUENCE [LARGE SCALE GENOMIC DNA]</scope>
    <source>
        <strain evidence="7 8">MYSH2</strain>
    </source>
</reference>
<protein>
    <submittedName>
        <fullName evidence="7">Glycoside hydrolase family 65 protein</fullName>
    </submittedName>
</protein>
<sequence length="764" mass="87749">MKQYFKVDEWRIIEEGFNPHFNKVAESVFSLGNGRMGGRANFEEAYSGETLQGNYVAGVYYPDKTRVGWWKNGYPEYFAKVLNAANWIGIDISLNGEQLDLAKCKVLNFRRELNMKEGYLKRNFRAVTVSGKEVEVESIRFNSLVDDETGAISYSIRPINFGGYIKLTPFIDGDVVNKDANYDEKFWDEVSKHTWSDGGVLQMRTKKTGFEVATGMKYHISIDGEPEHIEAEPVIREKYIGTEIRMEIKQGQRVTICKYAANLSSQNHPADELMALTQALLDSVCHKGFDTMLAEQAIAWAEKWKQNDIIIEGDAAAQQGIRFNIFQLNQTYTGEDDRLNIGPKGFTGEKYGGSTYWDTEAYCVPFYLATAEQKVSRNLLLYRYKQLGKAIENAKLLGFKDGAALYPMVTMDGTECHNEWEITFEEIHRNGAIAYAIFNYIRYTGDEDYLADYGLEVLIAISRFWSQRVNWSAEREKYVMLGVTGPNEYENNVNNNWYTNTIAVWCLKYTLEVIEKVKASDLTKYSELKYRIDFNEDTETARFKDIISKMYFPYDANLQIYLQQDNYLDKEQTLVKDLPATERPLVQKWSWDRILRSPFIKQADVLQGLYFFEDEYDTDTIRRNYDFYEPRTVHESSLSPCVHSIIAAKLGDIERAYQFYLRTSRLDIDDYNNDTEDGCHITSMAGTWMSVVQGFGGMRVKDGMLSFDPLLPVEWKSLEFQIGFRGTLLSVKVTGEGVSIKNASSQDITVKLHGKDVLIKANAE</sequence>
<dbReference type="InterPro" id="IPR037018">
    <property type="entry name" value="GH65_N"/>
</dbReference>
<evidence type="ECO:0000313" key="7">
    <source>
        <dbReference type="EMBL" id="RFZ90677.1"/>
    </source>
</evidence>
<dbReference type="Gene3D" id="1.50.10.10">
    <property type="match status" value="1"/>
</dbReference>
<evidence type="ECO:0000256" key="1">
    <source>
        <dbReference type="ARBA" id="ARBA00006768"/>
    </source>
</evidence>
<dbReference type="SUPFAM" id="SSF48208">
    <property type="entry name" value="Six-hairpin glycosidases"/>
    <property type="match status" value="1"/>
</dbReference>
<dbReference type="Pfam" id="PF03633">
    <property type="entry name" value="Glyco_hydro_65C"/>
    <property type="match status" value="1"/>
</dbReference>
<comment type="similarity">
    <text evidence="1">Belongs to the glycosyl hydrolase 65 family.</text>
</comment>
<dbReference type="InterPro" id="IPR008928">
    <property type="entry name" value="6-hairpin_glycosidase_sf"/>
</dbReference>
<dbReference type="InterPro" id="IPR005195">
    <property type="entry name" value="Glyco_hydro_65_M"/>
</dbReference>
<comment type="caution">
    <text evidence="7">The sequence shown here is derived from an EMBL/GenBank/DDBJ whole genome shotgun (WGS) entry which is preliminary data.</text>
</comment>
<dbReference type="AlphaFoldDB" id="A0A372NPX2"/>
<feature type="active site" description="Proton donor" evidence="2">
    <location>
        <position position="488"/>
    </location>
</feature>
<dbReference type="GO" id="GO:0016757">
    <property type="term" value="F:glycosyltransferase activity"/>
    <property type="evidence" value="ECO:0007669"/>
    <property type="project" value="UniProtKB-ARBA"/>
</dbReference>
<dbReference type="PANTHER" id="PTHR11051:SF14">
    <property type="entry name" value="MALTOSE PHOSPHORYLASE"/>
    <property type="match status" value="1"/>
</dbReference>
<dbReference type="SUPFAM" id="SSF74650">
    <property type="entry name" value="Galactose mutarotase-like"/>
    <property type="match status" value="1"/>
</dbReference>
<proteinExistence type="inferred from homology"/>
<dbReference type="InterPro" id="IPR005196">
    <property type="entry name" value="Glyco_hydro_65_N"/>
</dbReference>
<evidence type="ECO:0000259" key="5">
    <source>
        <dbReference type="Pfam" id="PF03633"/>
    </source>
</evidence>
<keyword evidence="7" id="KW-0378">Hydrolase</keyword>
<dbReference type="InterPro" id="IPR012341">
    <property type="entry name" value="6hp_glycosidase-like_sf"/>
</dbReference>
<dbReference type="OrthoDB" id="9758855at2"/>
<organism evidence="7 8">
    <name type="scientific">Mucilaginibacter conchicola</name>
    <dbReference type="NCBI Taxonomy" id="2303333"/>
    <lineage>
        <taxon>Bacteria</taxon>
        <taxon>Pseudomonadati</taxon>
        <taxon>Bacteroidota</taxon>
        <taxon>Sphingobacteriia</taxon>
        <taxon>Sphingobacteriales</taxon>
        <taxon>Sphingobacteriaceae</taxon>
        <taxon>Mucilaginibacter</taxon>
    </lineage>
</organism>
<dbReference type="InterPro" id="IPR017045">
    <property type="entry name" value="Malt_Pase/Glycosyl_Hdrlase"/>
</dbReference>
<gene>
    <name evidence="7" type="ORF">D0C36_17080</name>
</gene>
<dbReference type="RefSeq" id="WP_117392883.1">
    <property type="nucleotide sequence ID" value="NZ_QWDC01000003.1"/>
</dbReference>
<evidence type="ECO:0000256" key="2">
    <source>
        <dbReference type="PIRSR" id="PIRSR036289-50"/>
    </source>
</evidence>
<dbReference type="GO" id="GO:0004553">
    <property type="term" value="F:hydrolase activity, hydrolyzing O-glycosyl compounds"/>
    <property type="evidence" value="ECO:0007669"/>
    <property type="project" value="TreeGrafter"/>
</dbReference>
<dbReference type="PANTHER" id="PTHR11051">
    <property type="entry name" value="GLYCOSYL HYDROLASE-RELATED"/>
    <property type="match status" value="1"/>
</dbReference>
<dbReference type="GO" id="GO:0005975">
    <property type="term" value="P:carbohydrate metabolic process"/>
    <property type="evidence" value="ECO:0007669"/>
    <property type="project" value="InterPro"/>
</dbReference>
<accession>A0A372NPX2</accession>
<name>A0A372NPX2_9SPHI</name>
<dbReference type="InterPro" id="IPR005194">
    <property type="entry name" value="Glyco_hydro_65_C"/>
</dbReference>
<evidence type="ECO:0000256" key="3">
    <source>
        <dbReference type="PIRSR" id="PIRSR036289-51"/>
    </source>
</evidence>
<feature type="domain" description="Glycoside hydrolase family 65 central catalytic" evidence="4">
    <location>
        <begin position="322"/>
        <end position="689"/>
    </location>
</feature>
<dbReference type="PIRSF" id="PIRSF036289">
    <property type="entry name" value="Glycosyl_hydrolase_malt_phosph"/>
    <property type="match status" value="1"/>
</dbReference>
<feature type="binding site" evidence="3">
    <location>
        <begin position="357"/>
        <end position="358"/>
    </location>
    <ligand>
        <name>substrate</name>
    </ligand>
</feature>
<dbReference type="InterPro" id="IPR011013">
    <property type="entry name" value="Gal_mutarotase_sf_dom"/>
</dbReference>
<keyword evidence="8" id="KW-1185">Reference proteome</keyword>
<evidence type="ECO:0000259" key="6">
    <source>
        <dbReference type="Pfam" id="PF03636"/>
    </source>
</evidence>
<evidence type="ECO:0000313" key="8">
    <source>
        <dbReference type="Proteomes" id="UP000264217"/>
    </source>
</evidence>
<dbReference type="NCBIfam" id="NF010380">
    <property type="entry name" value="PRK13807.1"/>
    <property type="match status" value="1"/>
</dbReference>
<feature type="domain" description="Glycoside hydrolase family 65 C-terminal" evidence="5">
    <location>
        <begin position="698"/>
        <end position="757"/>
    </location>
</feature>
<feature type="domain" description="Glycoside hydrolase family 65 N-terminal" evidence="6">
    <location>
        <begin position="13"/>
        <end position="265"/>
    </location>
</feature>